<evidence type="ECO:0000313" key="2">
    <source>
        <dbReference type="Proteomes" id="UP000829720"/>
    </source>
</evidence>
<name>A0A8T3E0L2_9TELE</name>
<protein>
    <submittedName>
        <fullName evidence="1">Uncharacterized protein</fullName>
    </submittedName>
</protein>
<dbReference type="EMBL" id="JAERUA010000002">
    <property type="protein sequence ID" value="KAI1902813.1"/>
    <property type="molecule type" value="Genomic_DNA"/>
</dbReference>
<reference evidence="1" key="1">
    <citation type="submission" date="2021-01" db="EMBL/GenBank/DDBJ databases">
        <authorList>
            <person name="Zahm M."/>
            <person name="Roques C."/>
            <person name="Cabau C."/>
            <person name="Klopp C."/>
            <person name="Donnadieu C."/>
            <person name="Jouanno E."/>
            <person name="Lampietro C."/>
            <person name="Louis A."/>
            <person name="Herpin A."/>
            <person name="Echchiki A."/>
            <person name="Berthelot C."/>
            <person name="Parey E."/>
            <person name="Roest-Crollius H."/>
            <person name="Braasch I."/>
            <person name="Postlethwait J."/>
            <person name="Bobe J."/>
            <person name="Montfort J."/>
            <person name="Bouchez O."/>
            <person name="Begum T."/>
            <person name="Mejri S."/>
            <person name="Adams A."/>
            <person name="Chen W.-J."/>
            <person name="Guiguen Y."/>
        </authorList>
    </citation>
    <scope>NUCLEOTIDE SEQUENCE</scope>
    <source>
        <tissue evidence="1">Blood</tissue>
    </source>
</reference>
<proteinExistence type="predicted"/>
<accession>A0A8T3E0L2</accession>
<keyword evidence="2" id="KW-1185">Reference proteome</keyword>
<gene>
    <name evidence="1" type="ORF">AGOR_G00019980</name>
</gene>
<evidence type="ECO:0000313" key="1">
    <source>
        <dbReference type="EMBL" id="KAI1902813.1"/>
    </source>
</evidence>
<dbReference type="Proteomes" id="UP000829720">
    <property type="component" value="Unassembled WGS sequence"/>
</dbReference>
<organism evidence="1 2">
    <name type="scientific">Albula goreensis</name>
    <dbReference type="NCBI Taxonomy" id="1534307"/>
    <lineage>
        <taxon>Eukaryota</taxon>
        <taxon>Metazoa</taxon>
        <taxon>Chordata</taxon>
        <taxon>Craniata</taxon>
        <taxon>Vertebrata</taxon>
        <taxon>Euteleostomi</taxon>
        <taxon>Actinopterygii</taxon>
        <taxon>Neopterygii</taxon>
        <taxon>Teleostei</taxon>
        <taxon>Albuliformes</taxon>
        <taxon>Albulidae</taxon>
        <taxon>Albula</taxon>
    </lineage>
</organism>
<dbReference type="AlphaFoldDB" id="A0A8T3E0L2"/>
<comment type="caution">
    <text evidence="1">The sequence shown here is derived from an EMBL/GenBank/DDBJ whole genome shotgun (WGS) entry which is preliminary data.</text>
</comment>
<sequence length="67" mass="7407">MHSFICLAPPPASSPSILFPCVLRRYPVPWVRCATLEYKSVSTSSTLLCNSAELARVVWQQLAGSLR</sequence>